<dbReference type="AlphaFoldDB" id="A0A165GKA9"/>
<reference evidence="3 4" key="1">
    <citation type="journal article" date="2016" name="Mol. Biol. Evol.">
        <title>Comparative Genomics of Early-Diverging Mushroom-Forming Fungi Provides Insights into the Origins of Lignocellulose Decay Capabilities.</title>
        <authorList>
            <person name="Nagy L.G."/>
            <person name="Riley R."/>
            <person name="Tritt A."/>
            <person name="Adam C."/>
            <person name="Daum C."/>
            <person name="Floudas D."/>
            <person name="Sun H."/>
            <person name="Yadav J.S."/>
            <person name="Pangilinan J."/>
            <person name="Larsson K.H."/>
            <person name="Matsuura K."/>
            <person name="Barry K."/>
            <person name="Labutti K."/>
            <person name="Kuo R."/>
            <person name="Ohm R.A."/>
            <person name="Bhattacharya S.S."/>
            <person name="Shirouzu T."/>
            <person name="Yoshinaga Y."/>
            <person name="Martin F.M."/>
            <person name="Grigoriev I.V."/>
            <person name="Hibbett D.S."/>
        </authorList>
    </citation>
    <scope>NUCLEOTIDE SEQUENCE [LARGE SCALE GENOMIC DNA]</scope>
    <source>
        <strain evidence="3 4">HHB12733</strain>
    </source>
</reference>
<feature type="compositionally biased region" description="Polar residues" evidence="2">
    <location>
        <begin position="444"/>
        <end position="453"/>
    </location>
</feature>
<accession>A0A165GKA9</accession>
<dbReference type="Proteomes" id="UP000076842">
    <property type="component" value="Unassembled WGS sequence"/>
</dbReference>
<keyword evidence="4" id="KW-1185">Reference proteome</keyword>
<feature type="compositionally biased region" description="Polar residues" evidence="2">
    <location>
        <begin position="351"/>
        <end position="366"/>
    </location>
</feature>
<keyword evidence="1" id="KW-0175">Coiled coil</keyword>
<feature type="compositionally biased region" description="Low complexity" evidence="2">
    <location>
        <begin position="377"/>
        <end position="391"/>
    </location>
</feature>
<feature type="region of interest" description="Disordered" evidence="2">
    <location>
        <begin position="246"/>
        <end position="396"/>
    </location>
</feature>
<dbReference type="EMBL" id="KV423954">
    <property type="protein sequence ID" value="KZT58180.1"/>
    <property type="molecule type" value="Genomic_DNA"/>
</dbReference>
<feature type="region of interest" description="Disordered" evidence="2">
    <location>
        <begin position="178"/>
        <end position="208"/>
    </location>
</feature>
<feature type="region of interest" description="Disordered" evidence="2">
    <location>
        <begin position="676"/>
        <end position="697"/>
    </location>
</feature>
<feature type="compositionally biased region" description="Polar residues" evidence="2">
    <location>
        <begin position="678"/>
        <end position="687"/>
    </location>
</feature>
<feature type="compositionally biased region" description="Polar residues" evidence="2">
    <location>
        <begin position="569"/>
        <end position="586"/>
    </location>
</feature>
<evidence type="ECO:0000256" key="2">
    <source>
        <dbReference type="SAM" id="MobiDB-lite"/>
    </source>
</evidence>
<feature type="compositionally biased region" description="Basic and acidic residues" evidence="2">
    <location>
        <begin position="104"/>
        <end position="114"/>
    </location>
</feature>
<organism evidence="3 4">
    <name type="scientific">Calocera cornea HHB12733</name>
    <dbReference type="NCBI Taxonomy" id="1353952"/>
    <lineage>
        <taxon>Eukaryota</taxon>
        <taxon>Fungi</taxon>
        <taxon>Dikarya</taxon>
        <taxon>Basidiomycota</taxon>
        <taxon>Agaricomycotina</taxon>
        <taxon>Dacrymycetes</taxon>
        <taxon>Dacrymycetales</taxon>
        <taxon>Dacrymycetaceae</taxon>
        <taxon>Calocera</taxon>
    </lineage>
</organism>
<name>A0A165GKA9_9BASI</name>
<gene>
    <name evidence="3" type="ORF">CALCODRAFT_554933</name>
</gene>
<feature type="non-terminal residue" evidence="3">
    <location>
        <position position="697"/>
    </location>
</feature>
<evidence type="ECO:0000313" key="3">
    <source>
        <dbReference type="EMBL" id="KZT58180.1"/>
    </source>
</evidence>
<feature type="region of interest" description="Disordered" evidence="2">
    <location>
        <begin position="1"/>
        <end position="24"/>
    </location>
</feature>
<feature type="compositionally biased region" description="Basic and acidic residues" evidence="2">
    <location>
        <begin position="494"/>
        <end position="505"/>
    </location>
</feature>
<feature type="compositionally biased region" description="Polar residues" evidence="2">
    <location>
        <begin position="263"/>
        <end position="282"/>
    </location>
</feature>
<sequence length="697" mass="75198">MSASGAATVLESGCPQSVERSNKPINTLKSLRQLFTLSKPTSIFPPPIPPGRRHTKTRSFSLFGGKGKRGSSTGISSADMGRFLPDAYEQGWREGRTTMELARPSHESAHEHQVPGRNTLEIPRESVPSNGYPPGIGNMAYMRPLYFDRPVSSSYLSPMASPQAVQFAGIPGGTFSAPNIRTYSPQPPQVPSPAPPSAFDRSPNGPFALPLHEDPTLTHYRMRDATAQIPEMVKSVVARAASSLSFSASTPQQRQQARFPEPQSLTQSTSDMTISSIATITPSPRKAALAPVTPTLTPSSPNPPRPATIIPGPPRRSNTEPTMPRERTRNSNDGGRPSGGEVLFQRAISPLAQQRNSMDSQRSASGRGTPLMSPGMRSASATSVTRSTAASPDGVVLTEAERRMPWRERIALRREARQAAERAELGVRPPSANTDARRQHQIHSRNASSQSGYYSARARSPSLTTPMDDLRDQGLRPQSCGAEGGEADGDADAEESRVMEEREQAAVRTAGWFGAGPGRQALRAAGLLDEIQEKKESYPSTSGTRTARRGRRTPSSASHSSATHRHMSGSETPSLSIPTRSGSATPSLIVDSQTAATATTTTTPSTFSEVSSPPGLAQVLELHNLEKGALLGALQESKRREREHEEELRGLNARIRQLEDDLTQAHIQKKNRMRVTKPSVSRNNIPMNLSPLKPSAV</sequence>
<feature type="region of interest" description="Disordered" evidence="2">
    <location>
        <begin position="40"/>
        <end position="80"/>
    </location>
</feature>
<protein>
    <submittedName>
        <fullName evidence="3">Uncharacterized protein</fullName>
    </submittedName>
</protein>
<feature type="compositionally biased region" description="Pro residues" evidence="2">
    <location>
        <begin position="185"/>
        <end position="196"/>
    </location>
</feature>
<evidence type="ECO:0000313" key="4">
    <source>
        <dbReference type="Proteomes" id="UP000076842"/>
    </source>
</evidence>
<feature type="region of interest" description="Disordered" evidence="2">
    <location>
        <begin position="104"/>
        <end position="127"/>
    </location>
</feature>
<feature type="coiled-coil region" evidence="1">
    <location>
        <begin position="634"/>
        <end position="668"/>
    </location>
</feature>
<feature type="region of interest" description="Disordered" evidence="2">
    <location>
        <begin position="533"/>
        <end position="586"/>
    </location>
</feature>
<feature type="compositionally biased region" description="Pro residues" evidence="2">
    <location>
        <begin position="300"/>
        <end position="314"/>
    </location>
</feature>
<feature type="region of interest" description="Disordered" evidence="2">
    <location>
        <begin position="421"/>
        <end position="517"/>
    </location>
</feature>
<feature type="compositionally biased region" description="Polar residues" evidence="2">
    <location>
        <begin position="14"/>
        <end position="24"/>
    </location>
</feature>
<dbReference type="InParanoid" id="A0A165GKA9"/>
<evidence type="ECO:0000256" key="1">
    <source>
        <dbReference type="SAM" id="Coils"/>
    </source>
</evidence>
<proteinExistence type="predicted"/>
<feature type="compositionally biased region" description="Low complexity" evidence="2">
    <location>
        <begin position="287"/>
        <end position="299"/>
    </location>
</feature>